<accession>A0AB40AEM2</accession>
<reference evidence="3 4" key="1">
    <citation type="submission" date="2025-05" db="UniProtKB">
        <authorList>
            <consortium name="RefSeq"/>
        </authorList>
    </citation>
    <scope>IDENTIFICATION</scope>
</reference>
<feature type="compositionally biased region" description="Polar residues" evidence="1">
    <location>
        <begin position="1096"/>
        <end position="1107"/>
    </location>
</feature>
<dbReference type="RefSeq" id="XP_036677222.2">
    <property type="nucleotide sequence ID" value="XM_036821327.3"/>
</dbReference>
<feature type="compositionally biased region" description="Basic and acidic residues" evidence="1">
    <location>
        <begin position="216"/>
        <end position="246"/>
    </location>
</feature>
<feature type="region of interest" description="Disordered" evidence="1">
    <location>
        <begin position="1"/>
        <end position="61"/>
    </location>
</feature>
<feature type="compositionally biased region" description="Low complexity" evidence="1">
    <location>
        <begin position="460"/>
        <end position="484"/>
    </location>
</feature>
<feature type="compositionally biased region" description="Polar residues" evidence="1">
    <location>
        <begin position="639"/>
        <end position="653"/>
    </location>
</feature>
<feature type="region of interest" description="Disordered" evidence="1">
    <location>
        <begin position="1096"/>
        <end position="1120"/>
    </location>
</feature>
<evidence type="ECO:0000256" key="1">
    <source>
        <dbReference type="SAM" id="MobiDB-lite"/>
    </source>
</evidence>
<feature type="region of interest" description="Disordered" evidence="1">
    <location>
        <begin position="127"/>
        <end position="150"/>
    </location>
</feature>
<feature type="compositionally biased region" description="Polar residues" evidence="1">
    <location>
        <begin position="398"/>
        <end position="455"/>
    </location>
</feature>
<gene>
    <name evidence="3 4" type="primary">LOC108005441</name>
</gene>
<feature type="compositionally biased region" description="Polar residues" evidence="1">
    <location>
        <begin position="605"/>
        <end position="616"/>
    </location>
</feature>
<evidence type="ECO:0000313" key="4">
    <source>
        <dbReference type="RefSeq" id="XP_070853831.1"/>
    </source>
</evidence>
<feature type="compositionally biased region" description="Polar residues" evidence="1">
    <location>
        <begin position="32"/>
        <end position="59"/>
    </location>
</feature>
<organism evidence="2 3">
    <name type="scientific">Drosophila suzukii</name>
    <name type="common">Spotted-wing drosophila fruit fly</name>
    <dbReference type="NCBI Taxonomy" id="28584"/>
    <lineage>
        <taxon>Eukaryota</taxon>
        <taxon>Metazoa</taxon>
        <taxon>Ecdysozoa</taxon>
        <taxon>Arthropoda</taxon>
        <taxon>Hexapoda</taxon>
        <taxon>Insecta</taxon>
        <taxon>Pterygota</taxon>
        <taxon>Neoptera</taxon>
        <taxon>Endopterygota</taxon>
        <taxon>Diptera</taxon>
        <taxon>Brachycera</taxon>
        <taxon>Muscomorpha</taxon>
        <taxon>Ephydroidea</taxon>
        <taxon>Drosophilidae</taxon>
        <taxon>Drosophila</taxon>
        <taxon>Sophophora</taxon>
    </lineage>
</organism>
<feature type="compositionally biased region" description="Polar residues" evidence="1">
    <location>
        <begin position="371"/>
        <end position="389"/>
    </location>
</feature>
<feature type="region of interest" description="Disordered" evidence="1">
    <location>
        <begin position="195"/>
        <end position="655"/>
    </location>
</feature>
<dbReference type="Gene3D" id="3.40.50.300">
    <property type="entry name" value="P-loop containing nucleotide triphosphate hydrolases"/>
    <property type="match status" value="1"/>
</dbReference>
<feature type="compositionally biased region" description="Polar residues" evidence="1">
    <location>
        <begin position="139"/>
        <end position="150"/>
    </location>
</feature>
<dbReference type="Proteomes" id="UP001652628">
    <property type="component" value="Chromosome X"/>
</dbReference>
<name>A0AB40AEM2_DROSZ</name>
<evidence type="ECO:0000313" key="3">
    <source>
        <dbReference type="RefSeq" id="XP_036677222.2"/>
    </source>
</evidence>
<feature type="region of interest" description="Disordered" evidence="1">
    <location>
        <begin position="998"/>
        <end position="1056"/>
    </location>
</feature>
<feature type="compositionally biased region" description="Polar residues" evidence="1">
    <location>
        <begin position="248"/>
        <end position="259"/>
    </location>
</feature>
<feature type="region of interest" description="Disordered" evidence="1">
    <location>
        <begin position="760"/>
        <end position="803"/>
    </location>
</feature>
<feature type="compositionally biased region" description="Low complexity" evidence="1">
    <location>
        <begin position="332"/>
        <end position="363"/>
    </location>
</feature>
<dbReference type="RefSeq" id="XP_070853831.1">
    <property type="nucleotide sequence ID" value="XM_070997730.1"/>
</dbReference>
<feature type="compositionally biased region" description="Low complexity" evidence="1">
    <location>
        <begin position="588"/>
        <end position="604"/>
    </location>
</feature>
<protein>
    <submittedName>
        <fullName evidence="3 4">Uncharacterized protein isoform X1</fullName>
    </submittedName>
</protein>
<feature type="compositionally biased region" description="Low complexity" evidence="1">
    <location>
        <begin position="260"/>
        <end position="276"/>
    </location>
</feature>
<feature type="compositionally biased region" description="Polar residues" evidence="1">
    <location>
        <begin position="485"/>
        <end position="587"/>
    </location>
</feature>
<sequence>MPSKRHLEKRGRRRRNAVQLNDFLRGDDEQLQETTPSSNQSQFHSNESNGNAHNASSIGTIPLSGLVESDVTPVVTTQQSEDQEKASPPVQQHALKPTINVWLSAVENTQPEANYNVDAEEYPDLGKRSKRCKQPTPPLTNSNDGGVISSPNIAQRLRGRRGRIIDPPVLANFLPEAVLPSVSSNKQQTVAKRVTLVRPGDNDHTLDSTTSKISLLKRDSAQPHERNAGHSPQKERKNLPKTKEHNTPVASLEQQKAIDTTNQQQQKTPNKVQQQQGRGSASPSLKQQKSPTNSIWEQPRSSENAGLQKQKSQGKSSQQQQVSKKPAGYPVQQQQKSPGPSSQRQQQNQQQKSPSKLPQGQQKNPVGPAKQQHQQQKTPGNPLEQQKTPGNPLEQQHKSSGNPLEQQQTKSSVNPLQQQQKTSGIPLHQQQQKTSGNILHQQPTSSGNLLQQQPKSPRDSMQQQPKSPLQQPQQSTGNQIQQQQKSSGNHLQQPQKSTNNHMQQQPTSSGHKLKQQPKSPRNPTQQQPKSPRNPLQQPQKSTGNHMQEQPTTSGNHLHQQPKSGLQQRQKSPAKSLQQQQKGPGSSAQQQHQRSPVRQQQQQQPKSSGNTIRQQPKSPAKTPRDDENVASIPVPVFTDQPIQQQTPFPGSNSAGYEDDDVIPPTPMYQSQRLMSWRFPRSNNNLRLVRSLQSMSQQFMQSSPEESQEDQAVPRQLQTYVQQQMSPQQVKRLPGNQPLRHIRQLAMRSSLNCNAQEFRPREHRVAGGSNQQSQMALGGPGEREEVQRRQRRPSRMSVSCSAHKNPVVNIFPSKRQRRRRRQRFLRSLHNNSSHLLPTRTPSVGLLPTPMIQPRCNCSAPPLAPVYHYAPATATQQQTLMQPQTQSLPQPVIQTLPQSIPQSQLQYQPQSQLQLMPQAQVEVQPSGSVPIQVMVPPETIKVNAGSNPPPLIFYNPQSGNIWGHPTPQLPIEIQSRNASQSVFRLASLPCTGVGTPNTDFFTGWSTPSPPHHSPSCLPSSISGPSQLQWSHTLSSPPLVEDQQQLQEEPLDSSIYQDEDLMYTRPLLDMDREDTQSEEGEEEEEYQAYQDLQEWEYGSGCQSESELQASQPPLVDGPHGNPNAVVVEDTGAPFERHQIFRAPSQQGQEYPKPDLNCVPSSIKKLYHLISSQYSDYSFVYALSAQLSQDCVPMDCYVYLKMVLLASIVSIETEEVRAPIALCIIATDSLIANHLMNKVGQLAPRFLGPHDYGLHPTFSALPTRFNWVVACPLLMAQQGVYYVGDWSRLTKDQGCQLEKCIENGAVPVPQLQIDQPLEAAVWTQWQPDNSSNQTQVLSKLCPIFGLPIYMGDHASESLWNLIIHQHSAEGQHTVNDGLNIHEEDMRMLIHLLHQRKTTFSDGAQQMLQKYYVISRKERPTVFSSKTYIVLKQFAESFAKLAFRLEVLESDVCVAIFHCEHFVQRVYGTNEHLAPPAVITFNVIARIDPYMNEFARWLLQYLDRYEDEDLGIQPDKRRRTDSWGMP</sequence>
<dbReference type="GeneID" id="108005441"/>
<feature type="compositionally biased region" description="Low complexity" evidence="1">
    <location>
        <begin position="1010"/>
        <end position="1022"/>
    </location>
</feature>
<feature type="compositionally biased region" description="Polar residues" evidence="1">
    <location>
        <begin position="1023"/>
        <end position="1032"/>
    </location>
</feature>
<proteinExistence type="predicted"/>
<evidence type="ECO:0000313" key="2">
    <source>
        <dbReference type="Proteomes" id="UP001652628"/>
    </source>
</evidence>
<dbReference type="InterPro" id="IPR027417">
    <property type="entry name" value="P-loop_NTPase"/>
</dbReference>
<keyword evidence="2" id="KW-1185">Reference proteome</keyword>
<feature type="compositionally biased region" description="Low complexity" evidence="1">
    <location>
        <begin position="1033"/>
        <end position="1044"/>
    </location>
</feature>
<feature type="compositionally biased region" description="Basic residues" evidence="1">
    <location>
        <begin position="1"/>
        <end position="16"/>
    </location>
</feature>
<feature type="compositionally biased region" description="Polar residues" evidence="1">
    <location>
        <begin position="277"/>
        <end position="307"/>
    </location>
</feature>
<feature type="compositionally biased region" description="Low complexity" evidence="1">
    <location>
        <begin position="308"/>
        <end position="325"/>
    </location>
</feature>
<feature type="region of interest" description="Disordered" evidence="1">
    <location>
        <begin position="72"/>
        <end position="91"/>
    </location>
</feature>